<proteinExistence type="predicted"/>
<reference evidence="6" key="1">
    <citation type="submission" date="2020-02" db="EMBL/GenBank/DDBJ databases">
        <title>Bird 10,000 Genomes (B10K) Project - Family phase.</title>
        <authorList>
            <person name="Zhang G."/>
        </authorList>
    </citation>
    <scope>NUCLEOTIDE SEQUENCE</scope>
    <source>
        <strain evidence="6">B10K-IZ-033-77</strain>
    </source>
</reference>
<dbReference type="GO" id="GO:0005819">
    <property type="term" value="C:spindle"/>
    <property type="evidence" value="ECO:0007669"/>
    <property type="project" value="UniProtKB-SubCell"/>
</dbReference>
<evidence type="ECO:0000256" key="4">
    <source>
        <dbReference type="SAM" id="Coils"/>
    </source>
</evidence>
<evidence type="ECO:0000313" key="6">
    <source>
        <dbReference type="EMBL" id="NXY07332.1"/>
    </source>
</evidence>
<feature type="non-terminal residue" evidence="6">
    <location>
        <position position="1"/>
    </location>
</feature>
<comment type="caution">
    <text evidence="6">The sequence shown here is derived from an EMBL/GenBank/DDBJ whole genome shotgun (WGS) entry which is preliminary data.</text>
</comment>
<keyword evidence="2" id="KW-0963">Cytoplasm</keyword>
<dbReference type="PANTHER" id="PTHR18956">
    <property type="entry name" value="HYALURONAN MEDIATED MOTILITY RECEPTOR"/>
    <property type="match status" value="1"/>
</dbReference>
<evidence type="ECO:0000256" key="3">
    <source>
        <dbReference type="ARBA" id="ARBA00023212"/>
    </source>
</evidence>
<dbReference type="EMBL" id="WEIY01000377">
    <property type="protein sequence ID" value="NXY07332.1"/>
    <property type="molecule type" value="Genomic_DNA"/>
</dbReference>
<dbReference type="OrthoDB" id="419631at2759"/>
<feature type="coiled-coil region" evidence="4">
    <location>
        <begin position="1"/>
        <end position="77"/>
    </location>
</feature>
<name>A0A852MPG7_9PASS</name>
<comment type="subcellular location">
    <subcellularLocation>
        <location evidence="1">Cytoplasm</location>
        <location evidence="1">Cytoskeleton</location>
        <location evidence="1">Spindle</location>
    </subcellularLocation>
</comment>
<dbReference type="GO" id="GO:0016020">
    <property type="term" value="C:membrane"/>
    <property type="evidence" value="ECO:0007669"/>
    <property type="project" value="TreeGrafter"/>
</dbReference>
<evidence type="ECO:0000259" key="5">
    <source>
        <dbReference type="Pfam" id="PF15908"/>
    </source>
</evidence>
<dbReference type="InterPro" id="IPR031794">
    <property type="entry name" value="HMMR_C"/>
</dbReference>
<dbReference type="Pfam" id="PF15905">
    <property type="entry name" value="HMMR_N"/>
    <property type="match status" value="1"/>
</dbReference>
<feature type="coiled-coil region" evidence="4">
    <location>
        <begin position="422"/>
        <end position="489"/>
    </location>
</feature>
<dbReference type="InterPro" id="IPR026203">
    <property type="entry name" value="IHABP"/>
</dbReference>
<feature type="domain" description="Hyaluronan-mediated motility receptor C-terminal" evidence="5">
    <location>
        <begin position="481"/>
        <end position="610"/>
    </location>
</feature>
<evidence type="ECO:0000256" key="2">
    <source>
        <dbReference type="ARBA" id="ARBA00022490"/>
    </source>
</evidence>
<keyword evidence="4" id="KW-0175">Coiled coil</keyword>
<dbReference type="GO" id="GO:0005540">
    <property type="term" value="F:hyaluronic acid binding"/>
    <property type="evidence" value="ECO:0007669"/>
    <property type="project" value="InterPro"/>
</dbReference>
<feature type="coiled-coil region" evidence="4">
    <location>
        <begin position="525"/>
        <end position="603"/>
    </location>
</feature>
<dbReference type="PANTHER" id="PTHR18956:SF6">
    <property type="entry name" value="HYALURONAN MEDIATED MOTILITY RECEPTOR"/>
    <property type="match status" value="1"/>
</dbReference>
<dbReference type="Proteomes" id="UP000603297">
    <property type="component" value="Unassembled WGS sequence"/>
</dbReference>
<keyword evidence="7" id="KW-1185">Reference proteome</keyword>
<evidence type="ECO:0000313" key="7">
    <source>
        <dbReference type="Proteomes" id="UP000603297"/>
    </source>
</evidence>
<sequence length="610" mass="70775">LMKEKKKQKALEKEIRALVRERGEQDKKLQALDEDFVKIEAKLSAAVQEKTSLSANVACLKKQLLELTRSNELLKSKLSEDGVQKKMSSLCMELMKLRNMRDAKEKTALAKQEDMEMKLQEVQRNLEHSKGKVAQLQEKLSASEREKVEEKSDTEKLLEYITELSSVAETAEKYKLEVAQMEETLFKKDQDIEILRNTLKTKEKESCELMKELNERCQLLQQEKEKELSETKGQFLSMNAEIEDLKIKLDLLEQEHQKLLQKHEEVMSQLQQEKESSASMQQKLLEFEDVVTSERHLLEEELNDTTKELNKLHAKEKKAEKLVKRLEQKIKSQGLELAQMEEKLKGKNAELEQIKEMHSNAVLQIQEEHSNALQKLGKTIADFESYKKTAAEEICSFKLENTSLREEVANLKKVGQENLQLLQEAEYTKNKANEECARMLLEVQTKLALKEAETQRTKESCLAQVTKLQEKLEEQTQDLKRELEAERSRKTISEDVTSSLKKEIKTWRKLYEDLHNKVKPFQQQLDAFEAEKNALLEEHGAAQEELSKLSDAYAKLLGHQNMKQKIKHVMKLKEDNAHLKQDVSKLRALLAKEKQTNRHLQEQLCAVQGI</sequence>
<organism evidence="6 7">
    <name type="scientific">Pteruthius melanotis</name>
    <dbReference type="NCBI Taxonomy" id="357074"/>
    <lineage>
        <taxon>Eukaryota</taxon>
        <taxon>Metazoa</taxon>
        <taxon>Chordata</taxon>
        <taxon>Craniata</taxon>
        <taxon>Vertebrata</taxon>
        <taxon>Euteleostomi</taxon>
        <taxon>Archelosauria</taxon>
        <taxon>Archosauria</taxon>
        <taxon>Dinosauria</taxon>
        <taxon>Saurischia</taxon>
        <taxon>Theropoda</taxon>
        <taxon>Coelurosauria</taxon>
        <taxon>Aves</taxon>
        <taxon>Neognathae</taxon>
        <taxon>Neoaves</taxon>
        <taxon>Telluraves</taxon>
        <taxon>Australaves</taxon>
        <taxon>Passeriformes</taxon>
        <taxon>Sylvioidea</taxon>
        <taxon>Timaliidae</taxon>
        <taxon>Pteruthius</taxon>
    </lineage>
</organism>
<dbReference type="Pfam" id="PF15908">
    <property type="entry name" value="HMMR_C"/>
    <property type="match status" value="1"/>
</dbReference>
<dbReference type="AlphaFoldDB" id="A0A852MPG7"/>
<feature type="coiled-coil region" evidence="4">
    <location>
        <begin position="112"/>
        <end position="368"/>
    </location>
</feature>
<feature type="non-terminal residue" evidence="6">
    <location>
        <position position="610"/>
    </location>
</feature>
<protein>
    <submittedName>
        <fullName evidence="6">HMMR protein</fullName>
    </submittedName>
</protein>
<accession>A0A852MPG7</accession>
<keyword evidence="3" id="KW-0206">Cytoskeleton</keyword>
<gene>
    <name evidence="6" type="primary">Hmmr</name>
    <name evidence="6" type="ORF">PTEMEL_R14173</name>
</gene>
<evidence type="ECO:0000256" key="1">
    <source>
        <dbReference type="ARBA" id="ARBA00004186"/>
    </source>
</evidence>